<accession>A0A2G5B3Y9</accession>
<organism evidence="2 3">
    <name type="scientific">Coemansia reversa (strain ATCC 12441 / NRRL 1564)</name>
    <dbReference type="NCBI Taxonomy" id="763665"/>
    <lineage>
        <taxon>Eukaryota</taxon>
        <taxon>Fungi</taxon>
        <taxon>Fungi incertae sedis</taxon>
        <taxon>Zoopagomycota</taxon>
        <taxon>Kickxellomycotina</taxon>
        <taxon>Kickxellomycetes</taxon>
        <taxon>Kickxellales</taxon>
        <taxon>Kickxellaceae</taxon>
        <taxon>Coemansia</taxon>
    </lineage>
</organism>
<evidence type="ECO:0000256" key="1">
    <source>
        <dbReference type="SAM" id="MobiDB-lite"/>
    </source>
</evidence>
<dbReference type="Proteomes" id="UP000242474">
    <property type="component" value="Unassembled WGS sequence"/>
</dbReference>
<dbReference type="EMBL" id="KZ303537">
    <property type="protein sequence ID" value="PIA13447.1"/>
    <property type="molecule type" value="Genomic_DNA"/>
</dbReference>
<dbReference type="Pfam" id="PF10217">
    <property type="entry name" value="DUF2039"/>
    <property type="match status" value="1"/>
</dbReference>
<reference evidence="2 3" key="1">
    <citation type="journal article" date="2015" name="Genome Biol. Evol.">
        <title>Phylogenomic analyses indicate that early fungi evolved digesting cell walls of algal ancestors of land plants.</title>
        <authorList>
            <person name="Chang Y."/>
            <person name="Wang S."/>
            <person name="Sekimoto S."/>
            <person name="Aerts A.L."/>
            <person name="Choi C."/>
            <person name="Clum A."/>
            <person name="LaButti K.M."/>
            <person name="Lindquist E.A."/>
            <person name="Yee Ngan C."/>
            <person name="Ohm R.A."/>
            <person name="Salamov A.A."/>
            <person name="Grigoriev I.V."/>
            <person name="Spatafora J.W."/>
            <person name="Berbee M.L."/>
        </authorList>
    </citation>
    <scope>NUCLEOTIDE SEQUENCE [LARGE SCALE GENOMIC DNA]</scope>
    <source>
        <strain evidence="2 3">NRRL 1564</strain>
    </source>
</reference>
<name>A0A2G5B3Y9_COERN</name>
<dbReference type="PANTHER" id="PTHR22876">
    <property type="entry name" value="ZGC:101016"/>
    <property type="match status" value="1"/>
</dbReference>
<dbReference type="InterPro" id="IPR019351">
    <property type="entry name" value="DUF2039"/>
</dbReference>
<dbReference type="AlphaFoldDB" id="A0A2G5B3Y9"/>
<sequence length="201" mass="22194">MPDKGSTRGSGAKKGPQKYQNKFAYSHNKGSKKTQVILALPVDGLCRRCTDQIQWRKQYRKYKPLTAPRKCVGCELKKVRKAYHVLCDDCASEKGVCAKCAEKAEIIDESPKSSHEIAKEQQAVEQRLAGMRERQRRTCVRRLERGEITAADILDTNCSSDSSDNDSLDGSSSESETNGSSGDKPYQKSAPQPPLGATRPA</sequence>
<feature type="compositionally biased region" description="Low complexity" evidence="1">
    <location>
        <begin position="168"/>
        <end position="182"/>
    </location>
</feature>
<proteinExistence type="predicted"/>
<dbReference type="PANTHER" id="PTHR22876:SF5">
    <property type="entry name" value="CHROMOSOME 9 OPEN READING FRAME 85"/>
    <property type="match status" value="1"/>
</dbReference>
<evidence type="ECO:0000313" key="3">
    <source>
        <dbReference type="Proteomes" id="UP000242474"/>
    </source>
</evidence>
<gene>
    <name evidence="2" type="ORF">COEREDRAFT_83468</name>
</gene>
<feature type="region of interest" description="Disordered" evidence="1">
    <location>
        <begin position="1"/>
        <end position="25"/>
    </location>
</feature>
<keyword evidence="3" id="KW-1185">Reference proteome</keyword>
<feature type="region of interest" description="Disordered" evidence="1">
    <location>
        <begin position="154"/>
        <end position="201"/>
    </location>
</feature>
<dbReference type="OrthoDB" id="250548at2759"/>
<evidence type="ECO:0000313" key="2">
    <source>
        <dbReference type="EMBL" id="PIA13447.1"/>
    </source>
</evidence>
<protein>
    <submittedName>
        <fullName evidence="2">Uncharacterized protein</fullName>
    </submittedName>
</protein>